<dbReference type="Proteomes" id="UP000681720">
    <property type="component" value="Unassembled WGS sequence"/>
</dbReference>
<sequence>TGSRDGGVPSQFKKSSTISLSPIYIKIRVNKQPTDAIADMGSARSIIHSQFLKIIPYNSFNYQTRQRQTAKRYTS</sequence>
<proteinExistence type="predicted"/>
<dbReference type="EMBL" id="CAJOBJ010209102">
    <property type="protein sequence ID" value="CAF5005709.1"/>
    <property type="molecule type" value="Genomic_DNA"/>
</dbReference>
<dbReference type="EMBL" id="CAJOBH010058850">
    <property type="protein sequence ID" value="CAF4414827.1"/>
    <property type="molecule type" value="Genomic_DNA"/>
</dbReference>
<evidence type="ECO:0000313" key="1">
    <source>
        <dbReference type="EMBL" id="CAF4414827.1"/>
    </source>
</evidence>
<dbReference type="Gene3D" id="2.40.70.10">
    <property type="entry name" value="Acid Proteases"/>
    <property type="match status" value="1"/>
</dbReference>
<name>A0A8S2VSZ5_9BILA</name>
<feature type="non-terminal residue" evidence="1">
    <location>
        <position position="1"/>
    </location>
</feature>
<reference evidence="1" key="1">
    <citation type="submission" date="2021-02" db="EMBL/GenBank/DDBJ databases">
        <authorList>
            <person name="Nowell W R."/>
        </authorList>
    </citation>
    <scope>NUCLEOTIDE SEQUENCE</scope>
</reference>
<dbReference type="InterPro" id="IPR021109">
    <property type="entry name" value="Peptidase_aspartic_dom_sf"/>
</dbReference>
<protein>
    <submittedName>
        <fullName evidence="1">Uncharacterized protein</fullName>
    </submittedName>
</protein>
<accession>A0A8S2VSZ5</accession>
<organism evidence="1 3">
    <name type="scientific">Rotaria magnacalcarata</name>
    <dbReference type="NCBI Taxonomy" id="392030"/>
    <lineage>
        <taxon>Eukaryota</taxon>
        <taxon>Metazoa</taxon>
        <taxon>Spiralia</taxon>
        <taxon>Gnathifera</taxon>
        <taxon>Rotifera</taxon>
        <taxon>Eurotatoria</taxon>
        <taxon>Bdelloidea</taxon>
        <taxon>Philodinida</taxon>
        <taxon>Philodinidae</taxon>
        <taxon>Rotaria</taxon>
    </lineage>
</organism>
<dbReference type="Proteomes" id="UP000681967">
    <property type="component" value="Unassembled WGS sequence"/>
</dbReference>
<gene>
    <name evidence="1" type="ORF">BYL167_LOCUS32168</name>
    <name evidence="2" type="ORF">GIL414_LOCUS57534</name>
</gene>
<evidence type="ECO:0000313" key="3">
    <source>
        <dbReference type="Proteomes" id="UP000681967"/>
    </source>
</evidence>
<comment type="caution">
    <text evidence="1">The sequence shown here is derived from an EMBL/GenBank/DDBJ whole genome shotgun (WGS) entry which is preliminary data.</text>
</comment>
<evidence type="ECO:0000313" key="2">
    <source>
        <dbReference type="EMBL" id="CAF5005709.1"/>
    </source>
</evidence>
<dbReference type="AlphaFoldDB" id="A0A8S2VSZ5"/>